<dbReference type="PANTHER" id="PTHR43736">
    <property type="entry name" value="ADP-RIBOSE PYROPHOSPHATASE"/>
    <property type="match status" value="1"/>
</dbReference>
<dbReference type="PANTHER" id="PTHR43736:SF4">
    <property type="entry name" value="SLR1690 PROTEIN"/>
    <property type="match status" value="1"/>
</dbReference>
<protein>
    <recommendedName>
        <fullName evidence="1">Nudix hydrolase domain-containing protein</fullName>
    </recommendedName>
</protein>
<dbReference type="Pfam" id="PF00293">
    <property type="entry name" value="NUDIX"/>
    <property type="match status" value="1"/>
</dbReference>
<dbReference type="Gene3D" id="1.10.10.10">
    <property type="entry name" value="Winged helix-like DNA-binding domain superfamily/Winged helix DNA-binding domain"/>
    <property type="match status" value="1"/>
</dbReference>
<dbReference type="InterPro" id="IPR000086">
    <property type="entry name" value="NUDIX_hydrolase_dom"/>
</dbReference>
<accession>A0ABQ4QLE0</accession>
<keyword evidence="3" id="KW-1185">Reference proteome</keyword>
<comment type="caution">
    <text evidence="2">The sequence shown here is derived from an EMBL/GenBank/DDBJ whole genome shotgun (WGS) entry which is preliminary data.</text>
</comment>
<dbReference type="PROSITE" id="PS51462">
    <property type="entry name" value="NUDIX"/>
    <property type="match status" value="1"/>
</dbReference>
<dbReference type="SUPFAM" id="SSF46785">
    <property type="entry name" value="Winged helix' DNA-binding domain"/>
    <property type="match status" value="1"/>
</dbReference>
<dbReference type="SUPFAM" id="SSF55811">
    <property type="entry name" value="Nudix"/>
    <property type="match status" value="1"/>
</dbReference>
<gene>
    <name evidence="2" type="ORF">AFCDBAGC_3948</name>
</gene>
<dbReference type="Proteomes" id="UP001055117">
    <property type="component" value="Unassembled WGS sequence"/>
</dbReference>
<reference evidence="2 3" key="1">
    <citation type="journal article" date="2021" name="Front. Microbiol.">
        <title>Comprehensive Comparative Genomics and Phenotyping of Methylobacterium Species.</title>
        <authorList>
            <person name="Alessa O."/>
            <person name="Ogura Y."/>
            <person name="Fujitani Y."/>
            <person name="Takami H."/>
            <person name="Hayashi T."/>
            <person name="Sahin N."/>
            <person name="Tani A."/>
        </authorList>
    </citation>
    <scope>NUCLEOTIDE SEQUENCE [LARGE SCALE GENOMIC DNA]</scope>
    <source>
        <strain evidence="2 3">DSM 23679</strain>
    </source>
</reference>
<evidence type="ECO:0000313" key="2">
    <source>
        <dbReference type="EMBL" id="GJD46068.1"/>
    </source>
</evidence>
<sequence>MDEDAFLKAYDPTAFERPALTVDLVLLGLSDGHPAVLLIERAEHPHAGRWALPGSFVRPDETLDGAAARVLRDKAGFDAIEAERTRLEQLYTFGAVDRDPRMRIVTVAYLALLPEAVFAQVEEENAALSAARIAVSWAGEAGGPVAAFAVRDRAGHEALPLAFDHADILALAILRLRGKLDYSDVGFALLPESFTLRQLQDVHEAILGTSLNKPAFRRRMLDRGWLVPTGAREAGTSFRPAELYRFRKPL</sequence>
<dbReference type="InterPro" id="IPR015797">
    <property type="entry name" value="NUDIX_hydrolase-like_dom_sf"/>
</dbReference>
<evidence type="ECO:0000313" key="3">
    <source>
        <dbReference type="Proteomes" id="UP001055117"/>
    </source>
</evidence>
<organism evidence="2 3">
    <name type="scientific">Methylobacterium cerastii</name>
    <dbReference type="NCBI Taxonomy" id="932741"/>
    <lineage>
        <taxon>Bacteria</taxon>
        <taxon>Pseudomonadati</taxon>
        <taxon>Pseudomonadota</taxon>
        <taxon>Alphaproteobacteria</taxon>
        <taxon>Hyphomicrobiales</taxon>
        <taxon>Methylobacteriaceae</taxon>
        <taxon>Methylobacterium</taxon>
    </lineage>
</organism>
<dbReference type="RefSeq" id="WP_147752061.1">
    <property type="nucleotide sequence ID" value="NZ_BPQG01000065.1"/>
</dbReference>
<dbReference type="Pfam" id="PF21906">
    <property type="entry name" value="WHD_NrtR"/>
    <property type="match status" value="1"/>
</dbReference>
<dbReference type="InterPro" id="IPR036388">
    <property type="entry name" value="WH-like_DNA-bd_sf"/>
</dbReference>
<name>A0ABQ4QLE0_9HYPH</name>
<dbReference type="CDD" id="cd18873">
    <property type="entry name" value="NUDIX_NadM_like"/>
    <property type="match status" value="1"/>
</dbReference>
<evidence type="ECO:0000259" key="1">
    <source>
        <dbReference type="PROSITE" id="PS51462"/>
    </source>
</evidence>
<dbReference type="InterPro" id="IPR054105">
    <property type="entry name" value="WHD_NrtR"/>
</dbReference>
<dbReference type="EMBL" id="BPQG01000065">
    <property type="protein sequence ID" value="GJD46068.1"/>
    <property type="molecule type" value="Genomic_DNA"/>
</dbReference>
<dbReference type="Gene3D" id="3.90.79.10">
    <property type="entry name" value="Nucleoside Triphosphate Pyrophosphohydrolase"/>
    <property type="match status" value="1"/>
</dbReference>
<proteinExistence type="predicted"/>
<dbReference type="InterPro" id="IPR036390">
    <property type="entry name" value="WH_DNA-bd_sf"/>
</dbReference>
<feature type="domain" description="Nudix hydrolase" evidence="1">
    <location>
        <begin position="20"/>
        <end position="163"/>
    </location>
</feature>